<dbReference type="PIRSF" id="PIRSF037532">
    <property type="entry name" value="STHK_NtrY"/>
    <property type="match status" value="1"/>
</dbReference>
<feature type="domain" description="Histidine kinase" evidence="15">
    <location>
        <begin position="556"/>
        <end position="782"/>
    </location>
</feature>
<dbReference type="InterPro" id="IPR003660">
    <property type="entry name" value="HAMP_dom"/>
</dbReference>
<dbReference type="SMART" id="SM00304">
    <property type="entry name" value="HAMP"/>
    <property type="match status" value="1"/>
</dbReference>
<feature type="transmembrane region" description="Helical" evidence="14">
    <location>
        <begin position="66"/>
        <end position="88"/>
    </location>
</feature>
<dbReference type="Pfam" id="PF00512">
    <property type="entry name" value="HisKA"/>
    <property type="match status" value="1"/>
</dbReference>
<evidence type="ECO:0000256" key="5">
    <source>
        <dbReference type="ARBA" id="ARBA00022553"/>
    </source>
</evidence>
<evidence type="ECO:0000313" key="18">
    <source>
        <dbReference type="EMBL" id="AGK57737.1"/>
    </source>
</evidence>
<evidence type="ECO:0000256" key="13">
    <source>
        <dbReference type="ARBA" id="ARBA00023136"/>
    </source>
</evidence>
<protein>
    <recommendedName>
        <fullName evidence="3">histidine kinase</fullName>
        <ecNumber evidence="3">2.7.13.3</ecNumber>
    </recommendedName>
</protein>
<evidence type="ECO:0000256" key="3">
    <source>
        <dbReference type="ARBA" id="ARBA00012438"/>
    </source>
</evidence>
<dbReference type="InterPro" id="IPR013767">
    <property type="entry name" value="PAS_fold"/>
</dbReference>
<dbReference type="STRING" id="670307.HYPDE_30313"/>
<dbReference type="InterPro" id="IPR036890">
    <property type="entry name" value="HATPase_C_sf"/>
</dbReference>
<feature type="domain" description="PAS" evidence="16">
    <location>
        <begin position="430"/>
        <end position="507"/>
    </location>
</feature>
<dbReference type="SMART" id="SM00091">
    <property type="entry name" value="PAS"/>
    <property type="match status" value="1"/>
</dbReference>
<reference evidence="18 19" key="1">
    <citation type="journal article" date="2013" name="Genome Announc.">
        <title>Genome sequences for three denitrifying bacterial strains isolated from a uranium- and nitrate-contaminated subsurface environment.</title>
        <authorList>
            <person name="Venkatramanan R."/>
            <person name="Prakash O."/>
            <person name="Woyke T."/>
            <person name="Chain P."/>
            <person name="Goodwin L.A."/>
            <person name="Watson D."/>
            <person name="Brooks S."/>
            <person name="Kostka J.E."/>
            <person name="Green S.J."/>
        </authorList>
    </citation>
    <scope>NUCLEOTIDE SEQUENCE [LARGE SCALE GENOMIC DNA]</scope>
    <source>
        <strain evidence="18 19">1NES1</strain>
    </source>
</reference>
<dbReference type="PROSITE" id="PS50109">
    <property type="entry name" value="HIS_KIN"/>
    <property type="match status" value="1"/>
</dbReference>
<keyword evidence="10" id="KW-0067">ATP-binding</keyword>
<feature type="transmembrane region" description="Helical" evidence="14">
    <location>
        <begin position="143"/>
        <end position="167"/>
    </location>
</feature>
<evidence type="ECO:0000313" key="19">
    <source>
        <dbReference type="Proteomes" id="UP000005952"/>
    </source>
</evidence>
<feature type="transmembrane region" description="Helical" evidence="14">
    <location>
        <begin position="339"/>
        <end position="364"/>
    </location>
</feature>
<dbReference type="PANTHER" id="PTHR43065">
    <property type="entry name" value="SENSOR HISTIDINE KINASE"/>
    <property type="match status" value="1"/>
</dbReference>
<dbReference type="Gene3D" id="3.30.450.20">
    <property type="entry name" value="PAS domain"/>
    <property type="match status" value="1"/>
</dbReference>
<keyword evidence="4" id="KW-1003">Cell membrane</keyword>
<dbReference type="GO" id="GO:0005886">
    <property type="term" value="C:plasma membrane"/>
    <property type="evidence" value="ECO:0007669"/>
    <property type="project" value="UniProtKB-SubCell"/>
</dbReference>
<dbReference type="PROSITE" id="PS50885">
    <property type="entry name" value="HAMP"/>
    <property type="match status" value="1"/>
</dbReference>
<dbReference type="CDD" id="cd06225">
    <property type="entry name" value="HAMP"/>
    <property type="match status" value="1"/>
</dbReference>
<dbReference type="InterPro" id="IPR045671">
    <property type="entry name" value="NtrY-like_N"/>
</dbReference>
<evidence type="ECO:0000256" key="11">
    <source>
        <dbReference type="ARBA" id="ARBA00022989"/>
    </source>
</evidence>
<dbReference type="Gene3D" id="1.10.287.130">
    <property type="match status" value="1"/>
</dbReference>
<keyword evidence="13 14" id="KW-0472">Membrane</keyword>
<evidence type="ECO:0000256" key="10">
    <source>
        <dbReference type="ARBA" id="ARBA00022840"/>
    </source>
</evidence>
<dbReference type="SMART" id="SM00387">
    <property type="entry name" value="HATPase_c"/>
    <property type="match status" value="1"/>
</dbReference>
<dbReference type="InterPro" id="IPR005467">
    <property type="entry name" value="His_kinase_dom"/>
</dbReference>
<accession>N0B651</accession>
<evidence type="ECO:0000256" key="12">
    <source>
        <dbReference type="ARBA" id="ARBA00023012"/>
    </source>
</evidence>
<dbReference type="Pfam" id="PF00989">
    <property type="entry name" value="PAS"/>
    <property type="match status" value="1"/>
</dbReference>
<keyword evidence="19" id="KW-1185">Reference proteome</keyword>
<organism evidence="18 19">
    <name type="scientific">Hyphomicrobium denitrificans 1NES1</name>
    <dbReference type="NCBI Taxonomy" id="670307"/>
    <lineage>
        <taxon>Bacteria</taxon>
        <taxon>Pseudomonadati</taxon>
        <taxon>Pseudomonadota</taxon>
        <taxon>Alphaproteobacteria</taxon>
        <taxon>Hyphomicrobiales</taxon>
        <taxon>Hyphomicrobiaceae</taxon>
        <taxon>Hyphomicrobium</taxon>
    </lineage>
</organism>
<dbReference type="InterPro" id="IPR003594">
    <property type="entry name" value="HATPase_dom"/>
</dbReference>
<dbReference type="Pfam" id="PF19312">
    <property type="entry name" value="NtrY_N"/>
    <property type="match status" value="1"/>
</dbReference>
<dbReference type="SUPFAM" id="SSF55785">
    <property type="entry name" value="PYP-like sensor domain (PAS domain)"/>
    <property type="match status" value="1"/>
</dbReference>
<dbReference type="GO" id="GO:0005524">
    <property type="term" value="F:ATP binding"/>
    <property type="evidence" value="ECO:0007669"/>
    <property type="project" value="UniProtKB-KW"/>
</dbReference>
<sequence>MISTAFVAVGWCLSQGKRCRFDGRAEHKLMNGSNSKTNTMHADQSRQSAAALMEEGATSLNPSDRAFWFGLGVVLLSMLSALASYMILTGLTAITPRNEYVWAALAVNVLLILTMLTIVGWQALGLRRAWIERIPGARLHTRIVVLFSLIAALPAGLLAIAATTTFSRSLDGWFSGRTSAIVENSYDVAKAYVDEHSQIIRTDIVNMVRDINGEAATLSADPDAFQKFLIGQAGLRDLTSAYVVDGDGVPIVLALDDPKLPYVVPSLADIKQAEAGQVALSRPSSDYRISAVAKIDSMPGRYLYVARGVSPKVINHLQRTEQNVYEYTRLRKAKGGLKVAHGLIYFMISVTSLLAAIWVGMWFAGRFVAPIRRLIAGAQEVSKGNLEIALPEKRGEGDLRRLSHTFNLMTRELKLQQDALHQTNTQLTERRNFIEAVLSGVSAGVIGLDSSDRITLLSRSAERLLGLAGADVVGKPLADVVPEFALVLGPSDETGFKNKGQGEIKKQIGDEERTFAVKVTHERAGEGDVGSVVTFDDISELVQAQRTSAWADVARRIAHEIKNPLTPIQLSAERLRRKFGKQVSEDHDLFETLTQTIERQTGQIKSMVDEFASFARMPQPVMADQDLRLAVQEPAVLFREGHKDVDFKLSIPDDPVRARFDLRLVSQAVTNLIKNAAEAIESYGEPQGRPAGYKGEIEVKVKPAADRVAIEVIDNGIGLPKQNRAKLLEPYVTTRAKGTGLGLAIVQKVVEQHGGTLTLEDAPHTATRTRGALIRMTLPIKEIGNDLSTEQLHNASHAASRA</sequence>
<comment type="catalytic activity">
    <reaction evidence="1">
        <text>ATP + protein L-histidine = ADP + protein N-phospho-L-histidine.</text>
        <dbReference type="EC" id="2.7.13.3"/>
    </reaction>
</comment>
<keyword evidence="5" id="KW-0597">Phosphoprotein</keyword>
<dbReference type="InterPro" id="IPR000014">
    <property type="entry name" value="PAS"/>
</dbReference>
<dbReference type="InterPro" id="IPR004358">
    <property type="entry name" value="Sig_transdc_His_kin-like_C"/>
</dbReference>
<dbReference type="CDD" id="cd00130">
    <property type="entry name" value="PAS"/>
    <property type="match status" value="1"/>
</dbReference>
<dbReference type="SUPFAM" id="SSF158472">
    <property type="entry name" value="HAMP domain-like"/>
    <property type="match status" value="1"/>
</dbReference>
<dbReference type="AlphaFoldDB" id="N0B651"/>
<dbReference type="SUPFAM" id="SSF47384">
    <property type="entry name" value="Homodimeric domain of signal transducing histidine kinase"/>
    <property type="match status" value="1"/>
</dbReference>
<dbReference type="EMBL" id="CP005587">
    <property type="protein sequence ID" value="AGK57737.1"/>
    <property type="molecule type" value="Genomic_DNA"/>
</dbReference>
<evidence type="ECO:0000256" key="4">
    <source>
        <dbReference type="ARBA" id="ARBA00022475"/>
    </source>
</evidence>
<evidence type="ECO:0000256" key="1">
    <source>
        <dbReference type="ARBA" id="ARBA00000085"/>
    </source>
</evidence>
<dbReference type="GO" id="GO:0006355">
    <property type="term" value="P:regulation of DNA-templated transcription"/>
    <property type="evidence" value="ECO:0007669"/>
    <property type="project" value="InterPro"/>
</dbReference>
<dbReference type="Pfam" id="PF00672">
    <property type="entry name" value="HAMP"/>
    <property type="match status" value="1"/>
</dbReference>
<dbReference type="PANTHER" id="PTHR43065:SF10">
    <property type="entry name" value="PEROXIDE STRESS-ACTIVATED HISTIDINE KINASE MAK3"/>
    <property type="match status" value="1"/>
</dbReference>
<dbReference type="Proteomes" id="UP000005952">
    <property type="component" value="Chromosome"/>
</dbReference>
<keyword evidence="11 14" id="KW-1133">Transmembrane helix</keyword>
<name>N0B651_9HYPH</name>
<keyword evidence="8" id="KW-0547">Nucleotide-binding</keyword>
<dbReference type="Gene3D" id="6.10.340.10">
    <property type="match status" value="1"/>
</dbReference>
<keyword evidence="7 14" id="KW-0812">Transmembrane</keyword>
<keyword evidence="9 18" id="KW-0418">Kinase</keyword>
<feature type="transmembrane region" description="Helical" evidence="14">
    <location>
        <begin position="100"/>
        <end position="123"/>
    </location>
</feature>
<evidence type="ECO:0000259" key="17">
    <source>
        <dbReference type="PROSITE" id="PS50885"/>
    </source>
</evidence>
<dbReference type="SMART" id="SM00388">
    <property type="entry name" value="HisKA"/>
    <property type="match status" value="1"/>
</dbReference>
<dbReference type="CDD" id="cd00082">
    <property type="entry name" value="HisKA"/>
    <property type="match status" value="1"/>
</dbReference>
<evidence type="ECO:0000256" key="2">
    <source>
        <dbReference type="ARBA" id="ARBA00004651"/>
    </source>
</evidence>
<dbReference type="SUPFAM" id="SSF55874">
    <property type="entry name" value="ATPase domain of HSP90 chaperone/DNA topoisomerase II/histidine kinase"/>
    <property type="match status" value="1"/>
</dbReference>
<evidence type="ECO:0000259" key="15">
    <source>
        <dbReference type="PROSITE" id="PS50109"/>
    </source>
</evidence>
<dbReference type="EC" id="2.7.13.3" evidence="3"/>
<evidence type="ECO:0000256" key="7">
    <source>
        <dbReference type="ARBA" id="ARBA00022692"/>
    </source>
</evidence>
<gene>
    <name evidence="18" type="ORF">HYPDE_30313</name>
</gene>
<dbReference type="HOGENOM" id="CLU_019564_1_0_5"/>
<keyword evidence="12" id="KW-0902">Two-component regulatory system</keyword>
<evidence type="ECO:0000256" key="6">
    <source>
        <dbReference type="ARBA" id="ARBA00022679"/>
    </source>
</evidence>
<evidence type="ECO:0000259" key="16">
    <source>
        <dbReference type="PROSITE" id="PS50112"/>
    </source>
</evidence>
<dbReference type="InterPro" id="IPR017232">
    <property type="entry name" value="NtrY"/>
</dbReference>
<dbReference type="PROSITE" id="PS50112">
    <property type="entry name" value="PAS"/>
    <property type="match status" value="1"/>
</dbReference>
<evidence type="ECO:0000256" key="14">
    <source>
        <dbReference type="SAM" id="Phobius"/>
    </source>
</evidence>
<dbReference type="eggNOG" id="COG5000">
    <property type="taxonomic scope" value="Bacteria"/>
</dbReference>
<dbReference type="Pfam" id="PF02518">
    <property type="entry name" value="HATPase_c"/>
    <property type="match status" value="1"/>
</dbReference>
<dbReference type="InterPro" id="IPR003661">
    <property type="entry name" value="HisK_dim/P_dom"/>
</dbReference>
<evidence type="ECO:0000256" key="8">
    <source>
        <dbReference type="ARBA" id="ARBA00022741"/>
    </source>
</evidence>
<feature type="domain" description="HAMP" evidence="17">
    <location>
        <begin position="365"/>
        <end position="418"/>
    </location>
</feature>
<comment type="subcellular location">
    <subcellularLocation>
        <location evidence="2">Cell membrane</location>
        <topology evidence="2">Multi-pass membrane protein</topology>
    </subcellularLocation>
</comment>
<dbReference type="Gene3D" id="3.30.565.10">
    <property type="entry name" value="Histidine kinase-like ATPase, C-terminal domain"/>
    <property type="match status" value="1"/>
</dbReference>
<dbReference type="InterPro" id="IPR035965">
    <property type="entry name" value="PAS-like_dom_sf"/>
</dbReference>
<dbReference type="KEGG" id="hdt:HYPDE_30313"/>
<evidence type="ECO:0000256" key="9">
    <source>
        <dbReference type="ARBA" id="ARBA00022777"/>
    </source>
</evidence>
<keyword evidence="6" id="KW-0808">Transferase</keyword>
<dbReference type="GO" id="GO:0000155">
    <property type="term" value="F:phosphorelay sensor kinase activity"/>
    <property type="evidence" value="ECO:0007669"/>
    <property type="project" value="InterPro"/>
</dbReference>
<dbReference type="InterPro" id="IPR036097">
    <property type="entry name" value="HisK_dim/P_sf"/>
</dbReference>
<dbReference type="PRINTS" id="PR00344">
    <property type="entry name" value="BCTRLSENSOR"/>
</dbReference>
<proteinExistence type="predicted"/>